<accession>A0A7H1BBF7</accession>
<dbReference type="Proteomes" id="UP000516428">
    <property type="component" value="Chromosome"/>
</dbReference>
<dbReference type="SUPFAM" id="SSF51905">
    <property type="entry name" value="FAD/NAD(P)-binding domain"/>
    <property type="match status" value="1"/>
</dbReference>
<sequence>MAAGLSAQVCVVGGGPAGLTLALELARRGVEVVVVEQSAHFDRSFRGESISPDSVWLLKQLGVLDKVEDQTLVTRRMEITDAGHTVLSADFSVFDQPCPYPMELPQPPLLDALAEAGSALPSFRMLRRTKAARLLTEGNRVTGVVAQLPDGPVEIRASLTVAADGRFSKIREMAGINYTKIPLERDFVWFKAPMPKEWDLHTYRVRILGDRHGLFIPTVPDLVRIGFNIPKGGLRELRAQGIGALHARIDELAPQAGPGVREHVTSWSDTSMLDIFTTVVPQWWRPGVALIGDAAHTLTPVLGQGVNHAIIDAVTLAPLVTRALAAGGPTDTRLDRACAAFQSAREESVATARGLQLRQEKAFALSSPVAAALRRTAYRAVSSSDLLKRRILSGVYYQLQQAVRDGRTRLELADRTVSPSPAGTPTGGQHR</sequence>
<evidence type="ECO:0000313" key="4">
    <source>
        <dbReference type="EMBL" id="QNS06062.1"/>
    </source>
</evidence>
<organism evidence="4 5">
    <name type="scientific">Streptomyces xanthii</name>
    <dbReference type="NCBI Taxonomy" id="2768069"/>
    <lineage>
        <taxon>Bacteria</taxon>
        <taxon>Bacillati</taxon>
        <taxon>Actinomycetota</taxon>
        <taxon>Actinomycetes</taxon>
        <taxon>Kitasatosporales</taxon>
        <taxon>Streptomycetaceae</taxon>
        <taxon>Streptomyces</taxon>
    </lineage>
</organism>
<evidence type="ECO:0000313" key="5">
    <source>
        <dbReference type="Proteomes" id="UP000516428"/>
    </source>
</evidence>
<evidence type="ECO:0000256" key="2">
    <source>
        <dbReference type="SAM" id="MobiDB-lite"/>
    </source>
</evidence>
<feature type="region of interest" description="Disordered" evidence="2">
    <location>
        <begin position="412"/>
        <end position="431"/>
    </location>
</feature>
<dbReference type="InterPro" id="IPR036188">
    <property type="entry name" value="FAD/NAD-bd_sf"/>
</dbReference>
<gene>
    <name evidence="4" type="ORF">IAG42_22415</name>
</gene>
<dbReference type="AlphaFoldDB" id="A0A7H1BBF7"/>
<dbReference type="InterPro" id="IPR002938">
    <property type="entry name" value="FAD-bd"/>
</dbReference>
<dbReference type="EMBL" id="CP061281">
    <property type="protein sequence ID" value="QNS06062.1"/>
    <property type="molecule type" value="Genomic_DNA"/>
</dbReference>
<evidence type="ECO:0000256" key="1">
    <source>
        <dbReference type="ARBA" id="ARBA00023002"/>
    </source>
</evidence>
<dbReference type="InterPro" id="IPR050631">
    <property type="entry name" value="PheA/TfdB_FAD_monoxygenase"/>
</dbReference>
<dbReference type="PANTHER" id="PTHR43476:SF5">
    <property type="entry name" value="FAD-DEPENDENT MONOOXYGENASE"/>
    <property type="match status" value="1"/>
</dbReference>
<dbReference type="Pfam" id="PF01494">
    <property type="entry name" value="FAD_binding_3"/>
    <property type="match status" value="1"/>
</dbReference>
<feature type="domain" description="FAD-binding" evidence="3">
    <location>
        <begin position="7"/>
        <end position="324"/>
    </location>
</feature>
<protein>
    <submittedName>
        <fullName evidence="4">FAD-dependent oxidoreductase</fullName>
    </submittedName>
</protein>
<reference evidence="4 5" key="1">
    <citation type="submission" date="2020-09" db="EMBL/GenBank/DDBJ databases">
        <title>A novel species.</title>
        <authorList>
            <person name="Gao J."/>
        </authorList>
    </citation>
    <scope>NUCLEOTIDE SEQUENCE [LARGE SCALE GENOMIC DNA]</scope>
    <source>
        <strain evidence="4 5">CRXT-Y-14</strain>
    </source>
</reference>
<dbReference type="RefSeq" id="WP_188338746.1">
    <property type="nucleotide sequence ID" value="NZ_CP061281.1"/>
</dbReference>
<dbReference type="GO" id="GO:0016491">
    <property type="term" value="F:oxidoreductase activity"/>
    <property type="evidence" value="ECO:0007669"/>
    <property type="project" value="UniProtKB-KW"/>
</dbReference>
<dbReference type="GO" id="GO:0071949">
    <property type="term" value="F:FAD binding"/>
    <property type="evidence" value="ECO:0007669"/>
    <property type="project" value="InterPro"/>
</dbReference>
<dbReference type="Gene3D" id="3.50.50.60">
    <property type="entry name" value="FAD/NAD(P)-binding domain"/>
    <property type="match status" value="2"/>
</dbReference>
<proteinExistence type="predicted"/>
<keyword evidence="5" id="KW-1185">Reference proteome</keyword>
<keyword evidence="1" id="KW-0560">Oxidoreductase</keyword>
<dbReference type="PRINTS" id="PR00420">
    <property type="entry name" value="RNGMNOXGNASE"/>
</dbReference>
<dbReference type="KEGG" id="sxn:IAG42_22415"/>
<evidence type="ECO:0000259" key="3">
    <source>
        <dbReference type="Pfam" id="PF01494"/>
    </source>
</evidence>
<name>A0A7H1BBF7_9ACTN</name>
<dbReference type="PANTHER" id="PTHR43476">
    <property type="entry name" value="3-(3-HYDROXY-PHENYL)PROPIONATE/3-HYDROXYCINNAMIC ACID HYDROXYLASE"/>
    <property type="match status" value="1"/>
</dbReference>